<evidence type="ECO:0000259" key="12">
    <source>
        <dbReference type="Pfam" id="PF06750"/>
    </source>
</evidence>
<dbReference type="EMBL" id="SOJK01000009">
    <property type="protein sequence ID" value="TET48670.1"/>
    <property type="molecule type" value="Genomic_DNA"/>
</dbReference>
<evidence type="ECO:0000313" key="14">
    <source>
        <dbReference type="Proteomes" id="UP000320679"/>
    </source>
</evidence>
<dbReference type="Gene3D" id="1.20.120.1220">
    <property type="match status" value="1"/>
</dbReference>
<dbReference type="GO" id="GO:0005886">
    <property type="term" value="C:plasma membrane"/>
    <property type="evidence" value="ECO:0007669"/>
    <property type="project" value="UniProtKB-SubCell"/>
</dbReference>
<keyword evidence="9" id="KW-0645">Protease</keyword>
<keyword evidence="9" id="KW-0511">Multifunctional enzyme</keyword>
<comment type="subcellular location">
    <subcellularLocation>
        <location evidence="1">Cell inner membrane</location>
        <topology evidence="1">Multi-pass membrane protein</topology>
    </subcellularLocation>
    <subcellularLocation>
        <location evidence="9">Cell membrane</location>
        <topology evidence="9">Multi-pass membrane protein</topology>
    </subcellularLocation>
</comment>
<comment type="similarity">
    <text evidence="2 8">Belongs to the peptidase A24 family.</text>
</comment>
<keyword evidence="9" id="KW-0808">Transferase</keyword>
<dbReference type="InterPro" id="IPR000045">
    <property type="entry name" value="Prepilin_IV_endopep_pep"/>
</dbReference>
<feature type="transmembrane region" description="Helical" evidence="10">
    <location>
        <begin position="103"/>
        <end position="120"/>
    </location>
</feature>
<evidence type="ECO:0000256" key="2">
    <source>
        <dbReference type="ARBA" id="ARBA00005801"/>
    </source>
</evidence>
<evidence type="ECO:0000256" key="1">
    <source>
        <dbReference type="ARBA" id="ARBA00004429"/>
    </source>
</evidence>
<evidence type="ECO:0000256" key="6">
    <source>
        <dbReference type="ARBA" id="ARBA00022989"/>
    </source>
</evidence>
<evidence type="ECO:0000256" key="5">
    <source>
        <dbReference type="ARBA" id="ARBA00022692"/>
    </source>
</evidence>
<dbReference type="GO" id="GO:0008168">
    <property type="term" value="F:methyltransferase activity"/>
    <property type="evidence" value="ECO:0007669"/>
    <property type="project" value="UniProtKB-KW"/>
</dbReference>
<reference evidence="13 14" key="1">
    <citation type="submission" date="2019-03" db="EMBL/GenBank/DDBJ databases">
        <title>Metabolic potential of uncultured bacteria and archaea associated with petroleum seepage in deep-sea sediments.</title>
        <authorList>
            <person name="Dong X."/>
            <person name="Hubert C."/>
        </authorList>
    </citation>
    <scope>NUCLEOTIDE SEQUENCE [LARGE SCALE GENOMIC DNA]</scope>
    <source>
        <strain evidence="13">E29_bin78</strain>
    </source>
</reference>
<dbReference type="GO" id="GO:0004190">
    <property type="term" value="F:aspartic-type endopeptidase activity"/>
    <property type="evidence" value="ECO:0007669"/>
    <property type="project" value="UniProtKB-EC"/>
</dbReference>
<feature type="transmembrane region" description="Helical" evidence="10">
    <location>
        <begin position="126"/>
        <end position="145"/>
    </location>
</feature>
<keyword evidence="4" id="KW-0997">Cell inner membrane</keyword>
<dbReference type="PRINTS" id="PR00864">
    <property type="entry name" value="PREPILNPTASE"/>
</dbReference>
<dbReference type="GO" id="GO:0006465">
    <property type="term" value="P:signal peptide processing"/>
    <property type="evidence" value="ECO:0007669"/>
    <property type="project" value="TreeGrafter"/>
</dbReference>
<evidence type="ECO:0000256" key="7">
    <source>
        <dbReference type="ARBA" id="ARBA00023136"/>
    </source>
</evidence>
<dbReference type="Pfam" id="PF06750">
    <property type="entry name" value="A24_N_bact"/>
    <property type="match status" value="1"/>
</dbReference>
<feature type="domain" description="Prepilin type IV endopeptidase peptidase" evidence="11">
    <location>
        <begin position="108"/>
        <end position="214"/>
    </location>
</feature>
<keyword evidence="5 9" id="KW-0812">Transmembrane</keyword>
<feature type="transmembrane region" description="Helical" evidence="10">
    <location>
        <begin position="231"/>
        <end position="250"/>
    </location>
</feature>
<evidence type="ECO:0000259" key="11">
    <source>
        <dbReference type="Pfam" id="PF01478"/>
    </source>
</evidence>
<comment type="catalytic activity">
    <reaction evidence="9">
        <text>Typically cleaves a -Gly-|-Phe- bond to release an N-terminal, basic peptide of 5-8 residues from type IV prepilin, and then N-methylates the new N-terminal amino group, the methyl donor being S-adenosyl-L-methionine.</text>
        <dbReference type="EC" id="3.4.23.43"/>
    </reaction>
</comment>
<proteinExistence type="inferred from homology"/>
<keyword evidence="9" id="KW-0489">Methyltransferase</keyword>
<dbReference type="PANTHER" id="PTHR30487">
    <property type="entry name" value="TYPE 4 PREPILIN-LIKE PROTEINS LEADER PEPTIDE-PROCESSING ENZYME"/>
    <property type="match status" value="1"/>
</dbReference>
<feature type="transmembrane region" description="Helical" evidence="10">
    <location>
        <begin position="71"/>
        <end position="91"/>
    </location>
</feature>
<name>A0A523V1R1_UNCAE</name>
<evidence type="ECO:0000256" key="10">
    <source>
        <dbReference type="SAM" id="Phobius"/>
    </source>
</evidence>
<accession>A0A523V1R1</accession>
<keyword evidence="9" id="KW-0378">Hydrolase</keyword>
<evidence type="ECO:0000313" key="13">
    <source>
        <dbReference type="EMBL" id="TET48670.1"/>
    </source>
</evidence>
<comment type="function">
    <text evidence="9">Plays an essential role in type IV pili and type II pseudopili formation by proteolytically removing the leader sequence from substrate proteins and subsequently monomethylating the alpha-amino group of the newly exposed N-terminal phenylalanine.</text>
</comment>
<dbReference type="InterPro" id="IPR010627">
    <property type="entry name" value="Prepilin_pept_A24_N"/>
</dbReference>
<protein>
    <recommendedName>
        <fullName evidence="9">Prepilin leader peptidase/N-methyltransferase</fullName>
        <ecNumber evidence="9">2.1.1.-</ecNumber>
        <ecNumber evidence="9">3.4.23.43</ecNumber>
    </recommendedName>
</protein>
<dbReference type="EC" id="2.1.1.-" evidence="9"/>
<evidence type="ECO:0000256" key="8">
    <source>
        <dbReference type="RuleBase" id="RU003793"/>
    </source>
</evidence>
<keyword evidence="7 10" id="KW-0472">Membrane</keyword>
<feature type="transmembrane region" description="Helical" evidence="10">
    <location>
        <begin position="152"/>
        <end position="174"/>
    </location>
</feature>
<dbReference type="InterPro" id="IPR050882">
    <property type="entry name" value="Prepilin_peptidase/N-MTase"/>
</dbReference>
<dbReference type="Proteomes" id="UP000320679">
    <property type="component" value="Unassembled WGS sequence"/>
</dbReference>
<organism evidence="13 14">
    <name type="scientific">Aerophobetes bacterium</name>
    <dbReference type="NCBI Taxonomy" id="2030807"/>
    <lineage>
        <taxon>Bacteria</taxon>
        <taxon>Candidatus Aerophobota</taxon>
    </lineage>
</organism>
<feature type="domain" description="Prepilin peptidase A24 N-terminal" evidence="12">
    <location>
        <begin position="10"/>
        <end position="91"/>
    </location>
</feature>
<dbReference type="EC" id="3.4.23.43" evidence="9"/>
<dbReference type="InterPro" id="IPR014032">
    <property type="entry name" value="Peptidase_A24A_bac"/>
</dbReference>
<comment type="caution">
    <text evidence="13">The sequence shown here is derived from an EMBL/GenBank/DDBJ whole genome shotgun (WGS) entry which is preliminary data.</text>
</comment>
<dbReference type="AlphaFoldDB" id="A0A523V1R1"/>
<keyword evidence="3" id="KW-1003">Cell membrane</keyword>
<feature type="transmembrane region" description="Helical" evidence="10">
    <location>
        <begin position="194"/>
        <end position="219"/>
    </location>
</feature>
<evidence type="ECO:0000256" key="9">
    <source>
        <dbReference type="RuleBase" id="RU003794"/>
    </source>
</evidence>
<evidence type="ECO:0000256" key="4">
    <source>
        <dbReference type="ARBA" id="ARBA00022519"/>
    </source>
</evidence>
<dbReference type="Pfam" id="PF01478">
    <property type="entry name" value="Peptidase_A24"/>
    <property type="match status" value="1"/>
</dbReference>
<keyword evidence="6 10" id="KW-1133">Transmembrane helix</keyword>
<evidence type="ECO:0000256" key="3">
    <source>
        <dbReference type="ARBA" id="ARBA00022475"/>
    </source>
</evidence>
<gene>
    <name evidence="13" type="ORF">E3J59_00270</name>
</gene>
<dbReference type="PANTHER" id="PTHR30487:SF0">
    <property type="entry name" value="PREPILIN LEADER PEPTIDASE_N-METHYLTRANSFERASE-RELATED"/>
    <property type="match status" value="1"/>
</dbReference>
<dbReference type="GO" id="GO:0032259">
    <property type="term" value="P:methylation"/>
    <property type="evidence" value="ECO:0007669"/>
    <property type="project" value="UniProtKB-KW"/>
</dbReference>
<sequence length="258" mass="28827">MILFSFLILVVGLALGSFLNVLIYRLPRGESIVHPPSHCPVCGEPIKWYDNVPLVSFLVLKGRCRSCTSPILWRYPLVEGLTASLFLFSFISHQPYSLSVSIFFLRDLIFIVFLIPIFFIDLEKEIIPNTLSYPLIIVGLPFALFSRSLSPSLVGIGLGAGLFFVIRIVSFFFFKQESMGFGDVKLAAGIGSFLGWSQALLSFFLSFLLGAVISVFLLALHIKGRKDRIPFAPFLVSASFISIYFGQELVRLYGSLLY</sequence>